<name>A0ABR4P3B3_9HELO</name>
<evidence type="ECO:0000256" key="2">
    <source>
        <dbReference type="SAM" id="MobiDB-lite"/>
    </source>
</evidence>
<feature type="compositionally biased region" description="Basic and acidic residues" evidence="2">
    <location>
        <begin position="830"/>
        <end position="847"/>
    </location>
</feature>
<feature type="region of interest" description="Disordered" evidence="2">
    <location>
        <begin position="1440"/>
        <end position="1536"/>
    </location>
</feature>
<accession>A0ABR4P3B3</accession>
<evidence type="ECO:0000313" key="3">
    <source>
        <dbReference type="EMBL" id="KAL3417788.1"/>
    </source>
</evidence>
<feature type="compositionally biased region" description="Polar residues" evidence="2">
    <location>
        <begin position="1652"/>
        <end position="1680"/>
    </location>
</feature>
<gene>
    <name evidence="3" type="ORF">PVAG01_10798</name>
</gene>
<feature type="compositionally biased region" description="Polar residues" evidence="2">
    <location>
        <begin position="1512"/>
        <end position="1523"/>
    </location>
</feature>
<sequence length="1756" mass="194825">MAASLPSIAELVTQMHENVTAIHQRLSLLSNTKEHDDAIERLENERLQRLEEFRLQQEKETQKLAVQRKKAATVAADKWRIQREQLEIKRKQDEDEVMAARKREEEEMMVRRKKEDEVRQAMLEQEEEEIRMIEQQEEEQWSTVQAKEDEKRRLKAEELETGLHDEVDAKMIEKEEEMERRILDGQKALRELDEKRKAINALIDAQINGNPIIPTFRRGSRRYSTSPLAANVAAMLARGESSRNDTDRAVQPVKVAPKHISQGNEFARRNTITEEIDLGRTTARKVTDHESSSGNLPFPAYEEAPDRLHNPLKSTQTPNEAVSTTSKTDRSHNLPLKLSVKEAASQEPRDENTMSTQAARKMDAIVSNPTNIYSVTMHKHLPTWANQADLDTVSGCHGMLQFHELGADLGVIGIPLQTPAPAPENTIAINNIQHQTLPTWADQSELSVVSGSHGSLVFREGGADLEVVKHPQASEALKVDELARYLRAYQVIQHRLLPTWVNQAKLSMVQGSHGVLAFGDDGADMAVVETPKSAKRASILRLRERADTHRQSFSKFNVIRHMHLPTWVDQATLALVRGSHGQISFRNGGADMIVVRARETQEMVHADKPASQLFAPDVIRHSHFPTWADQASLPVVRGAHGQLVFNRGDVLMNVVEAPPAVENAPRTPFFIERMHSAIEHQRLPTWADQANLPIVYGNHGQLAFGDSGADMIVVKDIQAIPERSSQVSISIEEVTTIEYNIAPHRHLPTWADQKNLSIVEGAHGVLAFNDDGADMNIVNSRGVVTKTIPAIVPEAMWFSKPKASADSSHSLTQSLPNTSELASTTTSDVPSDRSLAESSKKDNEMPGHIKQRFPFLARRMGARQGSEIQSSSFTEEHVSMSENTSPVVEQVGIAKNLPNGLGNATMNHGTDKRPTPPTVDSMSDLSSEIVEVAGEVYDLEHPALEELVQTVNHRNPHPYWVDQATLKLVKGSHGTLKFIEDGAELTIIEDTRVSHAYWAADQAVLDTLRGSHALLNFTNEGSYMTPFIAKTSSGIQASVSTHMLPLSNAYWAEDQSMLQLLRGQHGVLHFQKDVQLAYMDAFPKEPSRTEWIDQAQLEIIKGNHATLYFSAKGAHMVVARSVALEEMACPSSTARNPYWVDQSLLEVIRGSHATLVFRNGGAEMNAQQAGNIFTTAETGHLKSTKMYWVDQATLEVVRGTHGILNFHETGASLKAVQSLPVTRQSPVESVSLRSNSNVYWVDQAKLEIVNGSHGGLAFSTEGAYLVAYALPLPEPQPSPKNLYWIDQADLGIIRGNHGVLSFHESGAIMTPNNEPIAYFKLETDHEDLTDMSSQSSFISYTDSQDEIAQLVARDVHHSTNPFEDEYLSDVPEIDSELDGQSHKNHEALSSPAFDAEEWAPRSLDDVAMPVSERSVPNHQVNLYDIHDEARRGSEHALFGDIDGESAFPESSHSTLQHPSNSSNSSRSLGTYSSFGSPQSSLRRDHSLHIRTDTADTLPSSETYESHDAHSPMTPTDSDTSPIHEQQGVEEPIIRSVWPESTAAHEIEYESYEPQEMKAQASPHPTQTEFDPFNPQVYTTNLTEHTQRDDLIPTPARVSTRPISREFRSGGNVSPSRPLARRGTVSDRINSFNGGQASVNDNVFQKTRALFESASSPTTSTGTRPVSGIYRSNRSSFQPTAAPNEEAIVPRSLDSIPRPPSPIRMSSDEREDRFRKPAQRSSNLFYGALSSVANGISSSIYSSASTPENTRLLGNED</sequence>
<evidence type="ECO:0000313" key="4">
    <source>
        <dbReference type="Proteomes" id="UP001629113"/>
    </source>
</evidence>
<organism evidence="3 4">
    <name type="scientific">Phlyctema vagabunda</name>
    <dbReference type="NCBI Taxonomy" id="108571"/>
    <lineage>
        <taxon>Eukaryota</taxon>
        <taxon>Fungi</taxon>
        <taxon>Dikarya</taxon>
        <taxon>Ascomycota</taxon>
        <taxon>Pezizomycotina</taxon>
        <taxon>Leotiomycetes</taxon>
        <taxon>Helotiales</taxon>
        <taxon>Dermateaceae</taxon>
        <taxon>Phlyctema</taxon>
    </lineage>
</organism>
<feature type="compositionally biased region" description="Polar residues" evidence="2">
    <location>
        <begin position="312"/>
        <end position="326"/>
    </location>
</feature>
<protein>
    <submittedName>
        <fullName evidence="3">Uncharacterized protein</fullName>
    </submittedName>
</protein>
<feature type="region of interest" description="Disordered" evidence="2">
    <location>
        <begin position="280"/>
        <end position="356"/>
    </location>
</feature>
<keyword evidence="4" id="KW-1185">Reference proteome</keyword>
<feature type="coiled-coil region" evidence="1">
    <location>
        <begin position="39"/>
        <end position="139"/>
    </location>
</feature>
<evidence type="ECO:0000256" key="1">
    <source>
        <dbReference type="SAM" id="Coils"/>
    </source>
</evidence>
<reference evidence="3 4" key="1">
    <citation type="submission" date="2024-06" db="EMBL/GenBank/DDBJ databases">
        <title>Complete genome of Phlyctema vagabunda strain 19-DSS-EL-015.</title>
        <authorList>
            <person name="Fiorenzani C."/>
        </authorList>
    </citation>
    <scope>NUCLEOTIDE SEQUENCE [LARGE SCALE GENOMIC DNA]</scope>
    <source>
        <strain evidence="3 4">19-DSS-EL-015</strain>
    </source>
</reference>
<feature type="region of interest" description="Disordered" evidence="2">
    <location>
        <begin position="1652"/>
        <end position="1719"/>
    </location>
</feature>
<feature type="compositionally biased region" description="Basic and acidic residues" evidence="2">
    <location>
        <begin position="1481"/>
        <end position="1493"/>
    </location>
</feature>
<feature type="compositionally biased region" description="Basic and acidic residues" evidence="2">
    <location>
        <begin position="1705"/>
        <end position="1714"/>
    </location>
</feature>
<dbReference type="Proteomes" id="UP001629113">
    <property type="component" value="Unassembled WGS sequence"/>
</dbReference>
<comment type="caution">
    <text evidence="3">The sequence shown here is derived from an EMBL/GenBank/DDBJ whole genome shotgun (WGS) entry which is preliminary data.</text>
</comment>
<feature type="compositionally biased region" description="Low complexity" evidence="2">
    <location>
        <begin position="1453"/>
        <end position="1473"/>
    </location>
</feature>
<proteinExistence type="predicted"/>
<keyword evidence="1" id="KW-0175">Coiled coil</keyword>
<feature type="compositionally biased region" description="Polar residues" evidence="2">
    <location>
        <begin position="805"/>
        <end position="829"/>
    </location>
</feature>
<feature type="region of interest" description="Disordered" evidence="2">
    <location>
        <begin position="1375"/>
        <end position="1396"/>
    </location>
</feature>
<dbReference type="EMBL" id="JBFCZG010000010">
    <property type="protein sequence ID" value="KAL3417788.1"/>
    <property type="molecule type" value="Genomic_DNA"/>
</dbReference>
<feature type="region of interest" description="Disordered" evidence="2">
    <location>
        <begin position="805"/>
        <end position="848"/>
    </location>
</feature>